<gene>
    <name evidence="2" type="ORF">HJG54_09745</name>
</gene>
<sequence length="83" mass="8680">MNVIRVLNLCGGFLFGCGLLVGINAIARQHEQLSSGTILNAENVGNGGALIDSGENEQLLINLMIIQTGVGAALVCLREKSDK</sequence>
<dbReference type="EMBL" id="CP053586">
    <property type="protein sequence ID" value="WNZ23115.1"/>
    <property type="molecule type" value="Genomic_DNA"/>
</dbReference>
<feature type="transmembrane region" description="Helical" evidence="1">
    <location>
        <begin position="7"/>
        <end position="27"/>
    </location>
</feature>
<keyword evidence="1" id="KW-0812">Transmembrane</keyword>
<reference evidence="2" key="1">
    <citation type="submission" date="2020-05" db="EMBL/GenBank/DDBJ databases">
        <authorList>
            <person name="Zhu T."/>
            <person name="Keshari N."/>
            <person name="Lu X."/>
        </authorList>
    </citation>
    <scope>NUCLEOTIDE SEQUENCE</scope>
    <source>
        <strain evidence="2">NK1-12</strain>
    </source>
</reference>
<evidence type="ECO:0000256" key="1">
    <source>
        <dbReference type="SAM" id="Phobius"/>
    </source>
</evidence>
<dbReference type="AlphaFoldDB" id="A0AA97AFF5"/>
<feature type="transmembrane region" description="Helical" evidence="1">
    <location>
        <begin position="59"/>
        <end position="77"/>
    </location>
</feature>
<dbReference type="PROSITE" id="PS51257">
    <property type="entry name" value="PROKAR_LIPOPROTEIN"/>
    <property type="match status" value="1"/>
</dbReference>
<proteinExistence type="predicted"/>
<keyword evidence="1" id="KW-1133">Transmembrane helix</keyword>
<protein>
    <submittedName>
        <fullName evidence="2">Uncharacterized protein</fullName>
    </submittedName>
</protein>
<organism evidence="2">
    <name type="scientific">Leptolyngbya sp. NK1-12</name>
    <dbReference type="NCBI Taxonomy" id="2547451"/>
    <lineage>
        <taxon>Bacteria</taxon>
        <taxon>Bacillati</taxon>
        <taxon>Cyanobacteriota</taxon>
        <taxon>Cyanophyceae</taxon>
        <taxon>Leptolyngbyales</taxon>
        <taxon>Leptolyngbyaceae</taxon>
        <taxon>Leptolyngbya group</taxon>
        <taxon>Leptolyngbya</taxon>
    </lineage>
</organism>
<evidence type="ECO:0000313" key="2">
    <source>
        <dbReference type="EMBL" id="WNZ23115.1"/>
    </source>
</evidence>
<keyword evidence="1" id="KW-0472">Membrane</keyword>
<name>A0AA97AFF5_9CYAN</name>
<dbReference type="RefSeq" id="WP_316434696.1">
    <property type="nucleotide sequence ID" value="NZ_CP053586.1"/>
</dbReference>
<accession>A0AA97AFF5</accession>